<reference evidence="4" key="2">
    <citation type="submission" date="2020-09" db="EMBL/GenBank/DDBJ databases">
        <authorList>
            <person name="Sun Q."/>
            <person name="Ohkuma M."/>
        </authorList>
    </citation>
    <scope>NUCLEOTIDE SEQUENCE</scope>
    <source>
        <strain evidence="4">JCM 19596</strain>
    </source>
</reference>
<feature type="region of interest" description="Disordered" evidence="1">
    <location>
        <begin position="1"/>
        <end position="25"/>
    </location>
</feature>
<dbReference type="Pfam" id="PF23981">
    <property type="entry name" value="DUF7305"/>
    <property type="match status" value="1"/>
</dbReference>
<dbReference type="Proteomes" id="UP000607197">
    <property type="component" value="Unassembled WGS sequence"/>
</dbReference>
<evidence type="ECO:0000256" key="1">
    <source>
        <dbReference type="SAM" id="MobiDB-lite"/>
    </source>
</evidence>
<sequence length="681" mass="69915">MSRAAGSHGGSGAGESSNGGAPRDRGQSEVLGVVLLLGITILGVTSVVALGGSAIDDSQHAVRVSSTTDSMTQFDSKASRVALGWSNSQRVDLGAVRDGERVYATDDAGWMNISVNDRETGAAKQVVMNQSLGALVYEVGDTTIAYQGGGVWQKSGNGSVMVSPPEAHYQGTTLTLPLVTVNSSSSLDSTVIVRDDGTSANAVDNLENPIRSGTVSITVHSDYYQAWGRFFEERTETSVAYDHARNTVTVTLAVPMDTGVDYAFMIQGNAGFGGGASVSSYNSTSTPGAGSVGVGNYEETSSGDVYVTGDTSSSGSGTVNGDIFVKGNYTIDGESDVQGTIYATGDVDIGVTNFDGDVVAGGDVTATSYLSQSEGSTIRAGGNFSMGGGELAGTVHTGGDFRASNGWSVLEDTGSIEATGTVSGLDRRHGTVNEGASPPNLRALDRTTTLRQSPKDRVEQAVATYMDESDPAPGLSGGENARETLTSGSYYHDGDLSYSGDPSLTINSTTGPTTLAVDGDFSIEGDADMTLNTTGGPIRLIVNGSFTTSSTDVDVTCKPGSCHKVSVYANGTGTVGSGGSVTNDAGRGDLFWLYTAADNAGTTIKGSSYYGVVYSQSSVDLGGGTNVYGAVLTSQAGINGGQQIYFDEALLEANTFPEYASLPEVTYLHVSTNPVNVTSSN</sequence>
<accession>A0A830F3E5</accession>
<feature type="domain" description="DUF7305" evidence="3">
    <location>
        <begin position="526"/>
        <end position="650"/>
    </location>
</feature>
<evidence type="ECO:0000256" key="2">
    <source>
        <dbReference type="SAM" id="Phobius"/>
    </source>
</evidence>
<name>A0A830F3E5_9EURY</name>
<dbReference type="AlphaFoldDB" id="A0A830F3E5"/>
<dbReference type="RefSeq" id="WP_188977752.1">
    <property type="nucleotide sequence ID" value="NZ_BMPG01000002.1"/>
</dbReference>
<dbReference type="EMBL" id="BMPG01000002">
    <property type="protein sequence ID" value="GGL58712.1"/>
    <property type="molecule type" value="Genomic_DNA"/>
</dbReference>
<reference evidence="4" key="1">
    <citation type="journal article" date="2014" name="Int. J. Syst. Evol. Microbiol.">
        <title>Complete genome sequence of Corynebacterium casei LMG S-19264T (=DSM 44701T), isolated from a smear-ripened cheese.</title>
        <authorList>
            <consortium name="US DOE Joint Genome Institute (JGI-PGF)"/>
            <person name="Walter F."/>
            <person name="Albersmeier A."/>
            <person name="Kalinowski J."/>
            <person name="Ruckert C."/>
        </authorList>
    </citation>
    <scope>NUCLEOTIDE SEQUENCE</scope>
    <source>
        <strain evidence="4">JCM 19596</strain>
    </source>
</reference>
<feature type="transmembrane region" description="Helical" evidence="2">
    <location>
        <begin position="30"/>
        <end position="55"/>
    </location>
</feature>
<dbReference type="Pfam" id="PF23960">
    <property type="entry name" value="DUF7289"/>
    <property type="match status" value="1"/>
</dbReference>
<gene>
    <name evidence="4" type="ORF">GCM10009039_16190</name>
</gene>
<protein>
    <recommendedName>
        <fullName evidence="3">DUF7305 domain-containing protein</fullName>
    </recommendedName>
</protein>
<organism evidence="4 5">
    <name type="scientific">Halocalculus aciditolerans</name>
    <dbReference type="NCBI Taxonomy" id="1383812"/>
    <lineage>
        <taxon>Archaea</taxon>
        <taxon>Methanobacteriati</taxon>
        <taxon>Methanobacteriota</taxon>
        <taxon>Stenosarchaea group</taxon>
        <taxon>Halobacteria</taxon>
        <taxon>Halobacteriales</taxon>
        <taxon>Halobacteriaceae</taxon>
        <taxon>Halocalculus</taxon>
    </lineage>
</organism>
<feature type="region of interest" description="Disordered" evidence="1">
    <location>
        <begin position="467"/>
        <end position="486"/>
    </location>
</feature>
<evidence type="ECO:0000313" key="5">
    <source>
        <dbReference type="Proteomes" id="UP000607197"/>
    </source>
</evidence>
<dbReference type="InterPro" id="IPR055713">
    <property type="entry name" value="DUF7289"/>
</dbReference>
<keyword evidence="2" id="KW-0812">Transmembrane</keyword>
<comment type="caution">
    <text evidence="4">The sequence shown here is derived from an EMBL/GenBank/DDBJ whole genome shotgun (WGS) entry which is preliminary data.</text>
</comment>
<dbReference type="OrthoDB" id="148042at2157"/>
<dbReference type="InterPro" id="IPR055729">
    <property type="entry name" value="DUF7305"/>
</dbReference>
<evidence type="ECO:0000313" key="4">
    <source>
        <dbReference type="EMBL" id="GGL58712.1"/>
    </source>
</evidence>
<keyword evidence="2" id="KW-0472">Membrane</keyword>
<keyword evidence="5" id="KW-1185">Reference proteome</keyword>
<evidence type="ECO:0000259" key="3">
    <source>
        <dbReference type="Pfam" id="PF23981"/>
    </source>
</evidence>
<feature type="region of interest" description="Disordered" evidence="1">
    <location>
        <begin position="420"/>
        <end position="442"/>
    </location>
</feature>
<proteinExistence type="predicted"/>
<keyword evidence="2" id="KW-1133">Transmembrane helix</keyword>